<dbReference type="Proteomes" id="UP001632038">
    <property type="component" value="Unassembled WGS sequence"/>
</dbReference>
<gene>
    <name evidence="2" type="ORF">CASFOL_018090</name>
</gene>
<keyword evidence="3" id="KW-1185">Reference proteome</keyword>
<feature type="compositionally biased region" description="Basic and acidic residues" evidence="1">
    <location>
        <begin position="15"/>
        <end position="27"/>
    </location>
</feature>
<accession>A0ABD3D8R4</accession>
<reference evidence="3" key="1">
    <citation type="journal article" date="2024" name="IScience">
        <title>Strigolactones Initiate the Formation of Haustorium-like Structures in Castilleja.</title>
        <authorList>
            <person name="Buerger M."/>
            <person name="Peterson D."/>
            <person name="Chory J."/>
        </authorList>
    </citation>
    <scope>NUCLEOTIDE SEQUENCE [LARGE SCALE GENOMIC DNA]</scope>
</reference>
<protein>
    <submittedName>
        <fullName evidence="2">Uncharacterized protein</fullName>
    </submittedName>
</protein>
<dbReference type="EMBL" id="JAVIJP010000021">
    <property type="protein sequence ID" value="KAL3638077.1"/>
    <property type="molecule type" value="Genomic_DNA"/>
</dbReference>
<comment type="caution">
    <text evidence="2">The sequence shown here is derived from an EMBL/GenBank/DDBJ whole genome shotgun (WGS) entry which is preliminary data.</text>
</comment>
<name>A0ABD3D8R4_9LAMI</name>
<evidence type="ECO:0000256" key="1">
    <source>
        <dbReference type="SAM" id="MobiDB-lite"/>
    </source>
</evidence>
<evidence type="ECO:0000313" key="2">
    <source>
        <dbReference type="EMBL" id="KAL3638077.1"/>
    </source>
</evidence>
<sequence length="66" mass="7049">MTRSQCARVATALAKAEETGESSDPRPRQNPNKADSSWISNVIDLTISDLTISKRVGDQATTGDEG</sequence>
<evidence type="ECO:0000313" key="3">
    <source>
        <dbReference type="Proteomes" id="UP001632038"/>
    </source>
</evidence>
<organism evidence="2 3">
    <name type="scientific">Castilleja foliolosa</name>
    <dbReference type="NCBI Taxonomy" id="1961234"/>
    <lineage>
        <taxon>Eukaryota</taxon>
        <taxon>Viridiplantae</taxon>
        <taxon>Streptophyta</taxon>
        <taxon>Embryophyta</taxon>
        <taxon>Tracheophyta</taxon>
        <taxon>Spermatophyta</taxon>
        <taxon>Magnoliopsida</taxon>
        <taxon>eudicotyledons</taxon>
        <taxon>Gunneridae</taxon>
        <taxon>Pentapetalae</taxon>
        <taxon>asterids</taxon>
        <taxon>lamiids</taxon>
        <taxon>Lamiales</taxon>
        <taxon>Orobanchaceae</taxon>
        <taxon>Pedicularideae</taxon>
        <taxon>Castillejinae</taxon>
        <taxon>Castilleja</taxon>
    </lineage>
</organism>
<proteinExistence type="predicted"/>
<feature type="region of interest" description="Disordered" evidence="1">
    <location>
        <begin position="1"/>
        <end position="37"/>
    </location>
</feature>
<dbReference type="AlphaFoldDB" id="A0ABD3D8R4"/>